<dbReference type="Proteomes" id="UP001234581">
    <property type="component" value="Unassembled WGS sequence"/>
</dbReference>
<evidence type="ECO:0008006" key="4">
    <source>
        <dbReference type="Google" id="ProtNLM"/>
    </source>
</evidence>
<dbReference type="EMBL" id="JARTCD010000018">
    <property type="protein sequence ID" value="KAJ8659497.1"/>
    <property type="molecule type" value="Genomic_DNA"/>
</dbReference>
<evidence type="ECO:0000313" key="2">
    <source>
        <dbReference type="EMBL" id="KAJ8659497.1"/>
    </source>
</evidence>
<proteinExistence type="predicted"/>
<dbReference type="GeneID" id="83212275"/>
<evidence type="ECO:0000313" key="3">
    <source>
        <dbReference type="Proteomes" id="UP001234581"/>
    </source>
</evidence>
<keyword evidence="3" id="KW-1185">Reference proteome</keyword>
<organism evidence="2 3">
    <name type="scientific">Lichtheimia ornata</name>
    <dbReference type="NCBI Taxonomy" id="688661"/>
    <lineage>
        <taxon>Eukaryota</taxon>
        <taxon>Fungi</taxon>
        <taxon>Fungi incertae sedis</taxon>
        <taxon>Mucoromycota</taxon>
        <taxon>Mucoromycotina</taxon>
        <taxon>Mucoromycetes</taxon>
        <taxon>Mucorales</taxon>
        <taxon>Lichtheimiaceae</taxon>
        <taxon>Lichtheimia</taxon>
    </lineage>
</organism>
<reference evidence="2 3" key="1">
    <citation type="submission" date="2023-03" db="EMBL/GenBank/DDBJ databases">
        <title>Genome sequence of Lichtheimia ornata CBS 291.66.</title>
        <authorList>
            <person name="Mohabir J.T."/>
            <person name="Shea T.P."/>
            <person name="Kurbessoian T."/>
            <person name="Berby B."/>
            <person name="Fontaine J."/>
            <person name="Livny J."/>
            <person name="Gnirke A."/>
            <person name="Stajich J.E."/>
            <person name="Cuomo C.A."/>
        </authorList>
    </citation>
    <scope>NUCLEOTIDE SEQUENCE [LARGE SCALE GENOMIC DNA]</scope>
    <source>
        <strain evidence="2">CBS 291.66</strain>
    </source>
</reference>
<gene>
    <name evidence="2" type="ORF">O0I10_004862</name>
</gene>
<evidence type="ECO:0000256" key="1">
    <source>
        <dbReference type="SAM" id="MobiDB-lite"/>
    </source>
</evidence>
<dbReference type="RefSeq" id="XP_058344410.1">
    <property type="nucleotide sequence ID" value="XM_058484911.1"/>
</dbReference>
<feature type="region of interest" description="Disordered" evidence="1">
    <location>
        <begin position="1"/>
        <end position="57"/>
    </location>
</feature>
<protein>
    <recommendedName>
        <fullName evidence="4">Cysteine-rich transmembrane CYSTM domain-containing protein</fullName>
    </recommendedName>
</protein>
<comment type="caution">
    <text evidence="2">The sequence shown here is derived from an EMBL/GenBank/DDBJ whole genome shotgun (WGS) entry which is preliminary data.</text>
</comment>
<sequence>MGSAEHHKHRPISAPVIQPPPCYTDSQCDLQAHPHASPPPPAYHQSVHPSPQASHHRLPEYYYSPASSSYQQQPFSTGVYYYQPTPPPQTVIIQETPSRTNDACCWGCLAALCLCFAIEECC</sequence>
<feature type="compositionally biased region" description="Basic residues" evidence="1">
    <location>
        <begin position="1"/>
        <end position="11"/>
    </location>
</feature>
<name>A0AAD7Y1Z4_9FUNG</name>
<dbReference type="AlphaFoldDB" id="A0AAD7Y1Z4"/>
<accession>A0AAD7Y1Z4</accession>